<accession>A0ABQ3YZB4</accession>
<organism evidence="2 3">
    <name type="scientific">Paractinoplanes durhamensis</name>
    <dbReference type="NCBI Taxonomy" id="113563"/>
    <lineage>
        <taxon>Bacteria</taxon>
        <taxon>Bacillati</taxon>
        <taxon>Actinomycetota</taxon>
        <taxon>Actinomycetes</taxon>
        <taxon>Micromonosporales</taxon>
        <taxon>Micromonosporaceae</taxon>
        <taxon>Paractinoplanes</taxon>
    </lineage>
</organism>
<evidence type="ECO:0000313" key="3">
    <source>
        <dbReference type="Proteomes" id="UP000637628"/>
    </source>
</evidence>
<feature type="region of interest" description="Disordered" evidence="1">
    <location>
        <begin position="12"/>
        <end position="31"/>
    </location>
</feature>
<evidence type="ECO:0000256" key="1">
    <source>
        <dbReference type="SAM" id="MobiDB-lite"/>
    </source>
</evidence>
<dbReference type="Proteomes" id="UP000637628">
    <property type="component" value="Unassembled WGS sequence"/>
</dbReference>
<protein>
    <submittedName>
        <fullName evidence="2">Uncharacterized protein</fullName>
    </submittedName>
</protein>
<sequence>MAVLREQMEIGLGPGAFRGTPPDRRARGLRRHHTSDIGVYAECKPTNSRLLPPDFPLIWHMQKGPSIEGPF</sequence>
<reference evidence="2 3" key="1">
    <citation type="submission" date="2021-01" db="EMBL/GenBank/DDBJ databases">
        <title>Whole genome shotgun sequence of Actinoplanes durhamensis NBRC 14914.</title>
        <authorList>
            <person name="Komaki H."/>
            <person name="Tamura T."/>
        </authorList>
    </citation>
    <scope>NUCLEOTIDE SEQUENCE [LARGE SCALE GENOMIC DNA]</scope>
    <source>
        <strain evidence="2 3">NBRC 14914</strain>
    </source>
</reference>
<name>A0ABQ3YZB4_9ACTN</name>
<proteinExistence type="predicted"/>
<evidence type="ECO:0000313" key="2">
    <source>
        <dbReference type="EMBL" id="GIE02923.1"/>
    </source>
</evidence>
<comment type="caution">
    <text evidence="2">The sequence shown here is derived from an EMBL/GenBank/DDBJ whole genome shotgun (WGS) entry which is preliminary data.</text>
</comment>
<dbReference type="EMBL" id="BOML01000034">
    <property type="protein sequence ID" value="GIE02923.1"/>
    <property type="molecule type" value="Genomic_DNA"/>
</dbReference>
<keyword evidence="3" id="KW-1185">Reference proteome</keyword>
<gene>
    <name evidence="2" type="ORF">Adu01nite_42730</name>
</gene>